<evidence type="ECO:0000313" key="3">
    <source>
        <dbReference type="Proteomes" id="UP000645217"/>
    </source>
</evidence>
<reference evidence="2" key="2">
    <citation type="submission" date="2020-09" db="EMBL/GenBank/DDBJ databases">
        <authorList>
            <person name="Sun Q."/>
            <person name="Ohkuma M."/>
        </authorList>
    </citation>
    <scope>NUCLEOTIDE SEQUENCE</scope>
    <source>
        <strain evidence="2">JCM 13064</strain>
    </source>
</reference>
<dbReference type="Proteomes" id="UP000645217">
    <property type="component" value="Unassembled WGS sequence"/>
</dbReference>
<keyword evidence="3" id="KW-1185">Reference proteome</keyword>
<reference evidence="2" key="1">
    <citation type="journal article" date="2014" name="Int. J. Syst. Evol. Microbiol.">
        <title>Complete genome sequence of Corynebacterium casei LMG S-19264T (=DSM 44701T), isolated from a smear-ripened cheese.</title>
        <authorList>
            <consortium name="US DOE Joint Genome Institute (JGI-PGF)"/>
            <person name="Walter F."/>
            <person name="Albersmeier A."/>
            <person name="Kalinowski J."/>
            <person name="Ruckert C."/>
        </authorList>
    </citation>
    <scope>NUCLEOTIDE SEQUENCE</scope>
    <source>
        <strain evidence="2">JCM 13064</strain>
    </source>
</reference>
<evidence type="ECO:0000313" key="2">
    <source>
        <dbReference type="EMBL" id="GGK80830.1"/>
    </source>
</evidence>
<sequence>MGAALDKAAGDRVRPVPELSGGLENRFAPVLAHMRRAPQHERDQRLRDARALCNVPNRRPGARALRVAEAGLGRAEIGTVPIGRLCGRS</sequence>
<protein>
    <submittedName>
        <fullName evidence="2">Uncharacterized protein</fullName>
    </submittedName>
</protein>
<organism evidence="2 3">
    <name type="scientific">Sphaerisporangium melleum</name>
    <dbReference type="NCBI Taxonomy" id="321316"/>
    <lineage>
        <taxon>Bacteria</taxon>
        <taxon>Bacillati</taxon>
        <taxon>Actinomycetota</taxon>
        <taxon>Actinomycetes</taxon>
        <taxon>Streptosporangiales</taxon>
        <taxon>Streptosporangiaceae</taxon>
        <taxon>Sphaerisporangium</taxon>
    </lineage>
</organism>
<proteinExistence type="predicted"/>
<feature type="region of interest" description="Disordered" evidence="1">
    <location>
        <begin position="1"/>
        <end position="20"/>
    </location>
</feature>
<dbReference type="EMBL" id="BMNT01000011">
    <property type="protein sequence ID" value="GGK80830.1"/>
    <property type="molecule type" value="Genomic_DNA"/>
</dbReference>
<gene>
    <name evidence="2" type="ORF">GCM10007964_24370</name>
</gene>
<comment type="caution">
    <text evidence="2">The sequence shown here is derived from an EMBL/GenBank/DDBJ whole genome shotgun (WGS) entry which is preliminary data.</text>
</comment>
<name>A0A917R133_9ACTN</name>
<dbReference type="AlphaFoldDB" id="A0A917R133"/>
<evidence type="ECO:0000256" key="1">
    <source>
        <dbReference type="SAM" id="MobiDB-lite"/>
    </source>
</evidence>
<accession>A0A917R133</accession>